<dbReference type="GO" id="GO:0016020">
    <property type="term" value="C:membrane"/>
    <property type="evidence" value="ECO:0007669"/>
    <property type="project" value="InterPro"/>
</dbReference>
<dbReference type="GO" id="GO:0005525">
    <property type="term" value="F:GTP binding"/>
    <property type="evidence" value="ECO:0007669"/>
    <property type="project" value="UniProtKB-KW"/>
</dbReference>
<dbReference type="EMBL" id="HBGE01062606">
    <property type="protein sequence ID" value="CAD9160725.1"/>
    <property type="molecule type" value="Transcribed_RNA"/>
</dbReference>
<name>A0A7S1WCU0_ALECA</name>
<dbReference type="PANTHER" id="PTHR32341:SF10">
    <property type="entry name" value="INTERFERON-INDUCIBLE GTPASE 5"/>
    <property type="match status" value="1"/>
</dbReference>
<keyword evidence="3" id="KW-0378">Hydrolase</keyword>
<dbReference type="InterPro" id="IPR007743">
    <property type="entry name" value="Immunity-related_GTPase-like"/>
</dbReference>
<accession>A0A7S1WCU0</accession>
<dbReference type="SUPFAM" id="SSF52540">
    <property type="entry name" value="P-loop containing nucleoside triphosphate hydrolases"/>
    <property type="match status" value="1"/>
</dbReference>
<evidence type="ECO:0000256" key="4">
    <source>
        <dbReference type="ARBA" id="ARBA00023134"/>
    </source>
</evidence>
<comment type="similarity">
    <text evidence="1">Belongs to the TRAFAC class dynamin-like GTPase superfamily. IRG family.</text>
</comment>
<dbReference type="InterPro" id="IPR027417">
    <property type="entry name" value="P-loop_NTPase"/>
</dbReference>
<evidence type="ECO:0000313" key="6">
    <source>
        <dbReference type="EMBL" id="CAD9160725.1"/>
    </source>
</evidence>
<dbReference type="Gene3D" id="3.40.50.300">
    <property type="entry name" value="P-loop containing nucleotide triphosphate hydrolases"/>
    <property type="match status" value="1"/>
</dbReference>
<proteinExistence type="inferred from homology"/>
<dbReference type="Pfam" id="PF05049">
    <property type="entry name" value="IIGP"/>
    <property type="match status" value="1"/>
</dbReference>
<sequence>MGASFAIFEDEEPSKHELGFLNGLGGFIAEDKGMAPVFLLEANYSRTVNIAIAGNSGVGKSLFVNTIRSVKPSDPTWAPVGVTETTQAPTWYEFPGESSVRLWDMEGAGGSCSWDNYAGAIGMRFFDIVLLLCSHRLTDSDVAIVRELETESIPYFFVRTKLDEDIKNNVADLNMTPEETEESIRCDLQLGGITTPYLLNCRAPRKHDFPKLLRDIVIRLEIFERKSTTEAEATKVAEPPQEVEVEVQAVQPEATPEPVAPEARIAPEAEKAAPEKAVPPVLTQVPRAVPSRPSAKAAPRRASEIWPDAPLLWSLPEGKHPEPIEALAANGGHWIHVEDEFIKELNEAEFGSLGAFFMNKALANAEHTWSIRSDGNWEVRIKSPWSNFGSAFTGKSNMMDLIDINSSGEEGPLKFMILGNKKVTGKQRSYIEAGRLVSETAGKAESMIDGSRVAYHARLHRFVVDNAYWLVCELVSDGRYGIRRFRRYPYYRIVNKTQKVVTVKTYPVSALFSAPNVTTTVEPGTSIVDCYRSDETMEQVIFTLPNKQVYTVSQVEPFETLSLKMENFS</sequence>
<evidence type="ECO:0000259" key="5">
    <source>
        <dbReference type="PROSITE" id="PS51716"/>
    </source>
</evidence>
<evidence type="ECO:0000256" key="1">
    <source>
        <dbReference type="ARBA" id="ARBA00005429"/>
    </source>
</evidence>
<keyword evidence="2" id="KW-0547">Nucleotide-binding</keyword>
<feature type="domain" description="IRG-type G" evidence="5">
    <location>
        <begin position="46"/>
        <end position="219"/>
    </location>
</feature>
<dbReference type="AlphaFoldDB" id="A0A7S1WCU0"/>
<protein>
    <recommendedName>
        <fullName evidence="5">IRG-type G domain-containing protein</fullName>
    </recommendedName>
</protein>
<evidence type="ECO:0000256" key="2">
    <source>
        <dbReference type="ARBA" id="ARBA00022741"/>
    </source>
</evidence>
<gene>
    <name evidence="6" type="ORF">ACAT0790_LOCUS37490</name>
</gene>
<dbReference type="InterPro" id="IPR051515">
    <property type="entry name" value="IRG"/>
</dbReference>
<keyword evidence="4" id="KW-0342">GTP-binding</keyword>
<dbReference type="InterPro" id="IPR030385">
    <property type="entry name" value="G_IRG_dom"/>
</dbReference>
<dbReference type="PROSITE" id="PS51716">
    <property type="entry name" value="G_IRG"/>
    <property type="match status" value="1"/>
</dbReference>
<dbReference type="GO" id="GO:0016787">
    <property type="term" value="F:hydrolase activity"/>
    <property type="evidence" value="ECO:0007669"/>
    <property type="project" value="UniProtKB-KW"/>
</dbReference>
<dbReference type="PANTHER" id="PTHR32341">
    <property type="entry name" value="INTERFERON-INDUCIBLE GTPASE"/>
    <property type="match status" value="1"/>
</dbReference>
<reference evidence="6" key="1">
    <citation type="submission" date="2021-01" db="EMBL/GenBank/DDBJ databases">
        <authorList>
            <person name="Corre E."/>
            <person name="Pelletier E."/>
            <person name="Niang G."/>
            <person name="Scheremetjew M."/>
            <person name="Finn R."/>
            <person name="Kale V."/>
            <person name="Holt S."/>
            <person name="Cochrane G."/>
            <person name="Meng A."/>
            <person name="Brown T."/>
            <person name="Cohen L."/>
        </authorList>
    </citation>
    <scope>NUCLEOTIDE SEQUENCE</scope>
    <source>
        <strain evidence="6">OF101</strain>
    </source>
</reference>
<organism evidence="6">
    <name type="scientific">Alexandrium catenella</name>
    <name type="common">Red tide dinoflagellate</name>
    <name type="synonym">Gonyaulax catenella</name>
    <dbReference type="NCBI Taxonomy" id="2925"/>
    <lineage>
        <taxon>Eukaryota</taxon>
        <taxon>Sar</taxon>
        <taxon>Alveolata</taxon>
        <taxon>Dinophyceae</taxon>
        <taxon>Gonyaulacales</taxon>
        <taxon>Pyrocystaceae</taxon>
        <taxon>Alexandrium</taxon>
    </lineage>
</organism>
<evidence type="ECO:0000256" key="3">
    <source>
        <dbReference type="ARBA" id="ARBA00022801"/>
    </source>
</evidence>